<reference evidence="1 2" key="1">
    <citation type="submission" date="2023-07" db="EMBL/GenBank/DDBJ databases">
        <title>Sequencing the genomes of 1000 actinobacteria strains.</title>
        <authorList>
            <person name="Klenk H.-P."/>
        </authorList>
    </citation>
    <scope>NUCLEOTIDE SEQUENCE [LARGE SCALE GENOMIC DNA]</scope>
    <source>
        <strain evidence="1 2">DSM 14555</strain>
    </source>
</reference>
<dbReference type="Proteomes" id="UP001185069">
    <property type="component" value="Unassembled WGS sequence"/>
</dbReference>
<proteinExistence type="predicted"/>
<name>A0ABU1J8W5_9MICC</name>
<dbReference type="RefSeq" id="WP_296365390.1">
    <property type="nucleotide sequence ID" value="NZ_BAAAHY010000006.1"/>
</dbReference>
<organism evidence="1 2">
    <name type="scientific">Arthrobacter russicus</name>
    <dbReference type="NCBI Taxonomy" id="172040"/>
    <lineage>
        <taxon>Bacteria</taxon>
        <taxon>Bacillati</taxon>
        <taxon>Actinomycetota</taxon>
        <taxon>Actinomycetes</taxon>
        <taxon>Micrococcales</taxon>
        <taxon>Micrococcaceae</taxon>
        <taxon>Arthrobacter</taxon>
    </lineage>
</organism>
<keyword evidence="2" id="KW-1185">Reference proteome</keyword>
<gene>
    <name evidence="1" type="ORF">JOE69_001051</name>
</gene>
<evidence type="ECO:0000313" key="1">
    <source>
        <dbReference type="EMBL" id="MDR6268813.1"/>
    </source>
</evidence>
<dbReference type="EMBL" id="JAVDQF010000001">
    <property type="protein sequence ID" value="MDR6268813.1"/>
    <property type="molecule type" value="Genomic_DNA"/>
</dbReference>
<protein>
    <submittedName>
        <fullName evidence="1">Uncharacterized protein</fullName>
    </submittedName>
</protein>
<evidence type="ECO:0000313" key="2">
    <source>
        <dbReference type="Proteomes" id="UP001185069"/>
    </source>
</evidence>
<accession>A0ABU1J8W5</accession>
<sequence length="156" mass="17451">MHSWLRHRNRVIEGRLIAGSSLDDEAFDPSIGAAWKPIEPKDFGQEFDVDRVFAWRLLTSNNRELARSAGLFFRFADAQADAADAQQSAARMEFDAVVDGSEGTQTWRGSLAGRPVVFGSRWFRMERDRERALQNALAILPMAHLAETAQSVGSSR</sequence>
<comment type="caution">
    <text evidence="1">The sequence shown here is derived from an EMBL/GenBank/DDBJ whole genome shotgun (WGS) entry which is preliminary data.</text>
</comment>